<dbReference type="GO" id="GO:0022857">
    <property type="term" value="F:transmembrane transporter activity"/>
    <property type="evidence" value="ECO:0007669"/>
    <property type="project" value="TreeGrafter"/>
</dbReference>
<protein>
    <submittedName>
        <fullName evidence="9">TRAP transporter, DctM subunit</fullName>
    </submittedName>
</protein>
<comment type="subcellular location">
    <subcellularLocation>
        <location evidence="1">Cell inner membrane</location>
        <topology evidence="1">Multi-pass membrane protein</topology>
    </subcellularLocation>
</comment>
<organism evidence="9 10">
    <name type="scientific">Melghirimyces thermohalophilus</name>
    <dbReference type="NCBI Taxonomy" id="1236220"/>
    <lineage>
        <taxon>Bacteria</taxon>
        <taxon>Bacillati</taxon>
        <taxon>Bacillota</taxon>
        <taxon>Bacilli</taxon>
        <taxon>Bacillales</taxon>
        <taxon>Thermoactinomycetaceae</taxon>
        <taxon>Melghirimyces</taxon>
    </lineage>
</organism>
<keyword evidence="4 7" id="KW-0812">Transmembrane</keyword>
<dbReference type="Pfam" id="PF06808">
    <property type="entry name" value="DctM"/>
    <property type="match status" value="1"/>
</dbReference>
<keyword evidence="5 7" id="KW-1133">Transmembrane helix</keyword>
<evidence type="ECO:0000256" key="6">
    <source>
        <dbReference type="ARBA" id="ARBA00023136"/>
    </source>
</evidence>
<dbReference type="GO" id="GO:0005886">
    <property type="term" value="C:plasma membrane"/>
    <property type="evidence" value="ECO:0007669"/>
    <property type="project" value="UniProtKB-SubCell"/>
</dbReference>
<gene>
    <name evidence="9" type="ORF">SAMN04488112_11449</name>
</gene>
<feature type="domain" description="TRAP C4-dicarboxylate transport system permease DctM subunit" evidence="8">
    <location>
        <begin position="9"/>
        <end position="417"/>
    </location>
</feature>
<keyword evidence="2" id="KW-1003">Cell membrane</keyword>
<sequence length="430" mass="46294">MMEGLLLIGLFVLLLLLGVPIAFVIGIVAYVGIVMIGNIPVTTMVQSMFAGLDSFVLLAVPLFILAANLMNQGEISERLIRFAIMLVGHIRGGLAQANIVVSMFFGGISGSSTADTAGVGKILIPSMVKEKYSKETAVAVTASSSTMGMIIPPSIPMVIYGSLVSVSVGKMFLAGIVPGLALGLGLMILVWFFAHRHEYPRHDRVKVKKVLAEGVKSLPPLFTPVIIIGGIMGGFVTPTEAAILACIYAFLLSFLVYRSIRLRDLPEILFDTLKLSSLTLIALSTATALGRLISYYNVPQKVGVFFDTFFPYPWLFLLAVILLFLFVGMYMDTVPAIILFVPIVLPTATAFGIDPIHFGIVIMLCLAVGLITPPYGLCLLLASSIAKLSVGRSFRALIPYLLVILFIILLVAYIPSIAMWIPDTFGNASQ</sequence>
<dbReference type="RefSeq" id="WP_342670296.1">
    <property type="nucleotide sequence ID" value="NZ_FMZA01000014.1"/>
</dbReference>
<feature type="transmembrane region" description="Helical" evidence="7">
    <location>
        <begin position="7"/>
        <end position="36"/>
    </location>
</feature>
<evidence type="ECO:0000256" key="1">
    <source>
        <dbReference type="ARBA" id="ARBA00004429"/>
    </source>
</evidence>
<keyword evidence="3" id="KW-0997">Cell inner membrane</keyword>
<evidence type="ECO:0000256" key="7">
    <source>
        <dbReference type="SAM" id="Phobius"/>
    </source>
</evidence>
<feature type="transmembrane region" description="Helical" evidence="7">
    <location>
        <begin position="136"/>
        <end position="159"/>
    </location>
</feature>
<evidence type="ECO:0000259" key="8">
    <source>
        <dbReference type="Pfam" id="PF06808"/>
    </source>
</evidence>
<feature type="transmembrane region" description="Helical" evidence="7">
    <location>
        <begin position="309"/>
        <end position="327"/>
    </location>
</feature>
<feature type="transmembrane region" description="Helical" evidence="7">
    <location>
        <begin position="359"/>
        <end position="385"/>
    </location>
</feature>
<dbReference type="PANTHER" id="PTHR33362:SF2">
    <property type="entry name" value="TRAP TRANSPORTER LARGE PERMEASE PROTEIN"/>
    <property type="match status" value="1"/>
</dbReference>
<evidence type="ECO:0000256" key="4">
    <source>
        <dbReference type="ARBA" id="ARBA00022692"/>
    </source>
</evidence>
<feature type="transmembrane region" description="Helical" evidence="7">
    <location>
        <begin position="241"/>
        <end position="257"/>
    </location>
</feature>
<dbReference type="InterPro" id="IPR004681">
    <property type="entry name" value="TRAP_DctM"/>
</dbReference>
<feature type="transmembrane region" description="Helical" evidence="7">
    <location>
        <begin position="334"/>
        <end position="353"/>
    </location>
</feature>
<name>A0A1G6NWF6_9BACL</name>
<feature type="transmembrane region" description="Helical" evidence="7">
    <location>
        <begin position="171"/>
        <end position="194"/>
    </location>
</feature>
<evidence type="ECO:0000313" key="9">
    <source>
        <dbReference type="EMBL" id="SDC71587.1"/>
    </source>
</evidence>
<feature type="transmembrane region" description="Helical" evidence="7">
    <location>
        <begin position="278"/>
        <end position="297"/>
    </location>
</feature>
<keyword evidence="10" id="KW-1185">Reference proteome</keyword>
<reference evidence="9 10" key="1">
    <citation type="submission" date="2016-10" db="EMBL/GenBank/DDBJ databases">
        <authorList>
            <person name="de Groot N.N."/>
        </authorList>
    </citation>
    <scope>NUCLEOTIDE SEQUENCE [LARGE SCALE GENOMIC DNA]</scope>
    <source>
        <strain evidence="9 10">DSM 45514</strain>
    </source>
</reference>
<keyword evidence="6 7" id="KW-0472">Membrane</keyword>
<evidence type="ECO:0000256" key="3">
    <source>
        <dbReference type="ARBA" id="ARBA00022519"/>
    </source>
</evidence>
<dbReference type="PANTHER" id="PTHR33362">
    <property type="entry name" value="SIALIC ACID TRAP TRANSPORTER PERMEASE PROTEIN SIAT-RELATED"/>
    <property type="match status" value="1"/>
</dbReference>
<dbReference type="Proteomes" id="UP000199387">
    <property type="component" value="Unassembled WGS sequence"/>
</dbReference>
<evidence type="ECO:0000256" key="5">
    <source>
        <dbReference type="ARBA" id="ARBA00022989"/>
    </source>
</evidence>
<dbReference type="NCBIfam" id="TIGR00786">
    <property type="entry name" value="dctM"/>
    <property type="match status" value="1"/>
</dbReference>
<dbReference type="PIRSF" id="PIRSF006066">
    <property type="entry name" value="HI0050"/>
    <property type="match status" value="1"/>
</dbReference>
<evidence type="ECO:0000313" key="10">
    <source>
        <dbReference type="Proteomes" id="UP000199387"/>
    </source>
</evidence>
<feature type="transmembrane region" description="Helical" evidence="7">
    <location>
        <begin position="397"/>
        <end position="421"/>
    </location>
</feature>
<accession>A0A1G6NWF6</accession>
<feature type="transmembrane region" description="Helical" evidence="7">
    <location>
        <begin position="215"/>
        <end position="235"/>
    </location>
</feature>
<dbReference type="AlphaFoldDB" id="A0A1G6NWF6"/>
<evidence type="ECO:0000256" key="2">
    <source>
        <dbReference type="ARBA" id="ARBA00022475"/>
    </source>
</evidence>
<dbReference type="STRING" id="1236220.SAMN04488112_11449"/>
<feature type="transmembrane region" description="Helical" evidence="7">
    <location>
        <begin position="48"/>
        <end position="67"/>
    </location>
</feature>
<proteinExistence type="predicted"/>
<dbReference type="InterPro" id="IPR010656">
    <property type="entry name" value="DctM"/>
</dbReference>
<dbReference type="EMBL" id="FMZA01000014">
    <property type="protein sequence ID" value="SDC71587.1"/>
    <property type="molecule type" value="Genomic_DNA"/>
</dbReference>